<dbReference type="GO" id="GO:0016747">
    <property type="term" value="F:acyltransferase activity, transferring groups other than amino-acyl groups"/>
    <property type="evidence" value="ECO:0007669"/>
    <property type="project" value="InterPro"/>
</dbReference>
<proteinExistence type="predicted"/>
<dbReference type="InterPro" id="IPR052564">
    <property type="entry name" value="N-acetyltrans/Recomb-assoc"/>
</dbReference>
<feature type="domain" description="N-acetyltransferase" evidence="1">
    <location>
        <begin position="10"/>
        <end position="156"/>
    </location>
</feature>
<evidence type="ECO:0000259" key="1">
    <source>
        <dbReference type="PROSITE" id="PS51186"/>
    </source>
</evidence>
<dbReference type="PROSITE" id="PS51186">
    <property type="entry name" value="GNAT"/>
    <property type="match status" value="1"/>
</dbReference>
<evidence type="ECO:0000313" key="3">
    <source>
        <dbReference type="Proteomes" id="UP000574931"/>
    </source>
</evidence>
<gene>
    <name evidence="2" type="ORF">HKX02_22375</name>
</gene>
<organism evidence="2 3">
    <name type="scientific">Ochrobactrum soli</name>
    <dbReference type="NCBI Taxonomy" id="2448455"/>
    <lineage>
        <taxon>Bacteria</taxon>
        <taxon>Pseudomonadati</taxon>
        <taxon>Pseudomonadota</taxon>
        <taxon>Alphaproteobacteria</taxon>
        <taxon>Hyphomicrobiales</taxon>
        <taxon>Brucellaceae</taxon>
        <taxon>Brucella/Ochrobactrum group</taxon>
        <taxon>Ochrobactrum</taxon>
    </lineage>
</organism>
<dbReference type="RefSeq" id="WP_171319387.1">
    <property type="nucleotide sequence ID" value="NZ_JABFCY010000017.1"/>
</dbReference>
<dbReference type="CDD" id="cd04301">
    <property type="entry name" value="NAT_SF"/>
    <property type="match status" value="1"/>
</dbReference>
<dbReference type="Gene3D" id="3.40.630.30">
    <property type="match status" value="1"/>
</dbReference>
<dbReference type="InterPro" id="IPR016181">
    <property type="entry name" value="Acyl_CoA_acyltransferase"/>
</dbReference>
<dbReference type="Pfam" id="PF13673">
    <property type="entry name" value="Acetyltransf_10"/>
    <property type="match status" value="1"/>
</dbReference>
<evidence type="ECO:0000313" key="2">
    <source>
        <dbReference type="EMBL" id="NNU62983.1"/>
    </source>
</evidence>
<dbReference type="Proteomes" id="UP000574931">
    <property type="component" value="Unassembled WGS sequence"/>
</dbReference>
<keyword evidence="2" id="KW-0808">Transferase</keyword>
<reference evidence="2 3" key="1">
    <citation type="submission" date="2020-05" db="EMBL/GenBank/DDBJ databases">
        <title>Draft Genome Sequence of Ochrobactrum soli Isolated from Stable Fly Gut.</title>
        <authorList>
            <person name="Pileggi M.T."/>
            <person name="Vazhakkala L.J."/>
            <person name="Wong C.N."/>
        </authorList>
    </citation>
    <scope>NUCLEOTIDE SEQUENCE [LARGE SCALE GENOMIC DNA]</scope>
    <source>
        <strain evidence="2 3">MTP-C0764</strain>
    </source>
</reference>
<dbReference type="EMBL" id="JABFCY010000017">
    <property type="protein sequence ID" value="NNU62983.1"/>
    <property type="molecule type" value="Genomic_DNA"/>
</dbReference>
<name>A0A849KRS7_9HYPH</name>
<protein>
    <submittedName>
        <fullName evidence="2">GNAT family N-acetyltransferase</fullName>
    </submittedName>
</protein>
<accession>A0A849KRS7</accession>
<keyword evidence="3" id="KW-1185">Reference proteome</keyword>
<dbReference type="PANTHER" id="PTHR43451">
    <property type="entry name" value="ACETYLTRANSFERASE (GNAT) FAMILY PROTEIN"/>
    <property type="match status" value="1"/>
</dbReference>
<dbReference type="InterPro" id="IPR000182">
    <property type="entry name" value="GNAT_dom"/>
</dbReference>
<dbReference type="PANTHER" id="PTHR43451:SF1">
    <property type="entry name" value="ACETYLTRANSFERASE"/>
    <property type="match status" value="1"/>
</dbReference>
<sequence>MNNERFPLNIIVRPMVEMDVESIHNIHTECLRTSLACSYTPEQLEAWLAGRTPQGYWRSQQSGSPYLVAAINDEVIGYANWMDEELMSLFVQPKFQKSGIGSKLLNACDAQARLTCVKATLSAVEFYGRFGFKIVREGYDLKREVQIPHVFMTRPI</sequence>
<dbReference type="SUPFAM" id="SSF55729">
    <property type="entry name" value="Acyl-CoA N-acyltransferases (Nat)"/>
    <property type="match status" value="1"/>
</dbReference>
<dbReference type="AlphaFoldDB" id="A0A849KRS7"/>
<comment type="caution">
    <text evidence="2">The sequence shown here is derived from an EMBL/GenBank/DDBJ whole genome shotgun (WGS) entry which is preliminary data.</text>
</comment>